<dbReference type="EMBL" id="BAAAXF010000063">
    <property type="protein sequence ID" value="GAA3502112.1"/>
    <property type="molecule type" value="Genomic_DNA"/>
</dbReference>
<sequence length="328" mass="36056">MNGLPSKQLVNVVGGCRQARNVEVRSKLWSLEGTRTVQTTVVEVAASKARQVVDVVTDRVTFTLAARLELATAGGWVAAGEAANAMIAWTDARKLCRERLTIRPGYAFGYFVGATCADGTVGRNCVSLVVNESAFAARYADCLTEATGLSARLEPVTRPSGYLQRDVPGFRVRVVSSYLADAVRQYVGGDAHHLRQRFPRVVLRDIDTFTGFLDGYADGDGFRHKGWGGRTVVSANVPFLAELAQIIGARFTPRPKGRASQLVITDRWWARDTFVPENHPLEPVESAWVTVNEVRRRSAGGTKPFTLYSYRLDPYPGFLVNGHLVRQP</sequence>
<name>A0ABP6U3Q0_9ACTN</name>
<organism evidence="1 2">
    <name type="scientific">Streptomyces prasinosporus</name>
    <dbReference type="NCBI Taxonomy" id="68256"/>
    <lineage>
        <taxon>Bacteria</taxon>
        <taxon>Bacillati</taxon>
        <taxon>Actinomycetota</taxon>
        <taxon>Actinomycetes</taxon>
        <taxon>Kitasatosporales</taxon>
        <taxon>Streptomycetaceae</taxon>
        <taxon>Streptomyces</taxon>
        <taxon>Streptomyces albogriseolus group</taxon>
    </lineage>
</organism>
<evidence type="ECO:0008006" key="3">
    <source>
        <dbReference type="Google" id="ProtNLM"/>
    </source>
</evidence>
<proteinExistence type="predicted"/>
<comment type="caution">
    <text evidence="1">The sequence shown here is derived from an EMBL/GenBank/DDBJ whole genome shotgun (WGS) entry which is preliminary data.</text>
</comment>
<evidence type="ECO:0000313" key="1">
    <source>
        <dbReference type="EMBL" id="GAA3502112.1"/>
    </source>
</evidence>
<dbReference type="InterPro" id="IPR027434">
    <property type="entry name" value="Homing_endonucl"/>
</dbReference>
<dbReference type="Gene3D" id="3.10.28.10">
    <property type="entry name" value="Homing endonucleases"/>
    <property type="match status" value="1"/>
</dbReference>
<accession>A0ABP6U3Q0</accession>
<gene>
    <name evidence="1" type="ORF">GCM10019016_092200</name>
</gene>
<protein>
    <recommendedName>
        <fullName evidence="3">DOD-type homing endonuclease domain-containing protein</fullName>
    </recommendedName>
</protein>
<dbReference type="Proteomes" id="UP001501455">
    <property type="component" value="Unassembled WGS sequence"/>
</dbReference>
<reference evidence="2" key="1">
    <citation type="journal article" date="2019" name="Int. J. Syst. Evol. Microbiol.">
        <title>The Global Catalogue of Microorganisms (GCM) 10K type strain sequencing project: providing services to taxonomists for standard genome sequencing and annotation.</title>
        <authorList>
            <consortium name="The Broad Institute Genomics Platform"/>
            <consortium name="The Broad Institute Genome Sequencing Center for Infectious Disease"/>
            <person name="Wu L."/>
            <person name="Ma J."/>
        </authorList>
    </citation>
    <scope>NUCLEOTIDE SEQUENCE [LARGE SCALE GENOMIC DNA]</scope>
    <source>
        <strain evidence="2">JCM 4816</strain>
    </source>
</reference>
<evidence type="ECO:0000313" key="2">
    <source>
        <dbReference type="Proteomes" id="UP001501455"/>
    </source>
</evidence>
<dbReference type="RefSeq" id="WP_246532095.1">
    <property type="nucleotide sequence ID" value="NZ_BAAAXF010000063.1"/>
</dbReference>
<keyword evidence="2" id="KW-1185">Reference proteome</keyword>